<name>A0ABP7P3G5_9SPHI</name>
<proteinExistence type="predicted"/>
<dbReference type="InterPro" id="IPR007085">
    <property type="entry name" value="DNA/pantothenate-metab_flavo_C"/>
</dbReference>
<feature type="domain" description="DNA/pantothenate metabolism flavoprotein C-terminal" evidence="1">
    <location>
        <begin position="10"/>
        <end position="215"/>
    </location>
</feature>
<protein>
    <recommendedName>
        <fullName evidence="1">DNA/pantothenate metabolism flavoprotein C-terminal domain-containing protein</fullName>
    </recommendedName>
</protein>
<dbReference type="Pfam" id="PF04127">
    <property type="entry name" value="DFP"/>
    <property type="match status" value="1"/>
</dbReference>
<evidence type="ECO:0000259" key="1">
    <source>
        <dbReference type="Pfam" id="PF04127"/>
    </source>
</evidence>
<dbReference type="InterPro" id="IPR035929">
    <property type="entry name" value="CoaB-like_sf"/>
</dbReference>
<evidence type="ECO:0000313" key="2">
    <source>
        <dbReference type="EMBL" id="GAA3959066.1"/>
    </source>
</evidence>
<accession>A0ABP7P3G5</accession>
<dbReference type="EMBL" id="BAAAZC010000004">
    <property type="protein sequence ID" value="GAA3959066.1"/>
    <property type="molecule type" value="Genomic_DNA"/>
</dbReference>
<organism evidence="2 3">
    <name type="scientific">Mucilaginibacter dorajii</name>
    <dbReference type="NCBI Taxonomy" id="692994"/>
    <lineage>
        <taxon>Bacteria</taxon>
        <taxon>Pseudomonadati</taxon>
        <taxon>Bacteroidota</taxon>
        <taxon>Sphingobacteriia</taxon>
        <taxon>Sphingobacteriales</taxon>
        <taxon>Sphingobacteriaceae</taxon>
        <taxon>Mucilaginibacter</taxon>
    </lineage>
</organism>
<reference evidence="3" key="1">
    <citation type="journal article" date="2019" name="Int. J. Syst. Evol. Microbiol.">
        <title>The Global Catalogue of Microorganisms (GCM) 10K type strain sequencing project: providing services to taxonomists for standard genome sequencing and annotation.</title>
        <authorList>
            <consortium name="The Broad Institute Genomics Platform"/>
            <consortium name="The Broad Institute Genome Sequencing Center for Infectious Disease"/>
            <person name="Wu L."/>
            <person name="Ma J."/>
        </authorList>
    </citation>
    <scope>NUCLEOTIDE SEQUENCE [LARGE SCALE GENOMIC DNA]</scope>
    <source>
        <strain evidence="3">JCM 16601</strain>
    </source>
</reference>
<gene>
    <name evidence="2" type="ORF">GCM10022210_03120</name>
</gene>
<dbReference type="SUPFAM" id="SSF102645">
    <property type="entry name" value="CoaB-like"/>
    <property type="match status" value="1"/>
</dbReference>
<sequence>MNTATEKPLVLITAGPTREAIDPVRYISNHSSGKMGYAIATAFLEAGYPVVLVSGPVNLTLTNPNLTTINVNSADEMFAACKAYFASAKIAVFAAAVADYKPAEIYINKMKKSASEFDLKMVKNVDIAYEFGQVKTNDQVAVGFALETNDEEQNALKKLYKKNFDLIVLNSTQDSGATFGFDTNKITIINKDFVFRALPLKSKAELGRDIAQAAIKLVKTNTDKTINQTQLT</sequence>
<dbReference type="Gene3D" id="3.40.50.10300">
    <property type="entry name" value="CoaB-like"/>
    <property type="match status" value="1"/>
</dbReference>
<dbReference type="Proteomes" id="UP001500742">
    <property type="component" value="Unassembled WGS sequence"/>
</dbReference>
<comment type="caution">
    <text evidence="2">The sequence shown here is derived from an EMBL/GenBank/DDBJ whole genome shotgun (WGS) entry which is preliminary data.</text>
</comment>
<evidence type="ECO:0000313" key="3">
    <source>
        <dbReference type="Proteomes" id="UP001500742"/>
    </source>
</evidence>
<dbReference type="RefSeq" id="WP_259090502.1">
    <property type="nucleotide sequence ID" value="NZ_BAAAZC010000004.1"/>
</dbReference>
<keyword evidence="3" id="KW-1185">Reference proteome</keyword>